<name>A0A816X4E3_BRANA</name>
<accession>A0A816X4E3</accession>
<evidence type="ECO:0000313" key="1">
    <source>
        <dbReference type="EMBL" id="CAF2142618.1"/>
    </source>
</evidence>
<dbReference type="AlphaFoldDB" id="A0A816X4E3"/>
<sequence>MEFWEGDGRRLFTIKREVSNIIVRVVVQWKVSLFRSLRKL</sequence>
<reference evidence="1" key="1">
    <citation type="submission" date="2021-01" db="EMBL/GenBank/DDBJ databases">
        <authorList>
            <consortium name="Genoscope - CEA"/>
            <person name="William W."/>
        </authorList>
    </citation>
    <scope>NUCLEOTIDE SEQUENCE</scope>
</reference>
<proteinExistence type="predicted"/>
<gene>
    <name evidence="1" type="ORF">DARMORV10_A02P30630.1</name>
</gene>
<protein>
    <submittedName>
        <fullName evidence="1">(rape) hypothetical protein</fullName>
    </submittedName>
</protein>
<dbReference type="Proteomes" id="UP001295469">
    <property type="component" value="Chromosome A02"/>
</dbReference>
<organism evidence="1">
    <name type="scientific">Brassica napus</name>
    <name type="common">Rape</name>
    <dbReference type="NCBI Taxonomy" id="3708"/>
    <lineage>
        <taxon>Eukaryota</taxon>
        <taxon>Viridiplantae</taxon>
        <taxon>Streptophyta</taxon>
        <taxon>Embryophyta</taxon>
        <taxon>Tracheophyta</taxon>
        <taxon>Spermatophyta</taxon>
        <taxon>Magnoliopsida</taxon>
        <taxon>eudicotyledons</taxon>
        <taxon>Gunneridae</taxon>
        <taxon>Pentapetalae</taxon>
        <taxon>rosids</taxon>
        <taxon>malvids</taxon>
        <taxon>Brassicales</taxon>
        <taxon>Brassicaceae</taxon>
        <taxon>Brassiceae</taxon>
        <taxon>Brassica</taxon>
    </lineage>
</organism>
<dbReference type="EMBL" id="HG994356">
    <property type="protein sequence ID" value="CAF2142618.1"/>
    <property type="molecule type" value="Genomic_DNA"/>
</dbReference>